<evidence type="ECO:0000256" key="3">
    <source>
        <dbReference type="ARBA" id="ARBA00022801"/>
    </source>
</evidence>
<dbReference type="InterPro" id="IPR023214">
    <property type="entry name" value="HAD_sf"/>
</dbReference>
<dbReference type="InterPro" id="IPR006439">
    <property type="entry name" value="HAD-SF_hydro_IA"/>
</dbReference>
<comment type="caution">
    <text evidence="5">The sequence shown here is derived from an EMBL/GenBank/DDBJ whole genome shotgun (WGS) entry which is preliminary data.</text>
</comment>
<dbReference type="Gene3D" id="3.40.50.1000">
    <property type="entry name" value="HAD superfamily/HAD-like"/>
    <property type="match status" value="1"/>
</dbReference>
<evidence type="ECO:0000313" key="5">
    <source>
        <dbReference type="EMBL" id="MBY0759597.1"/>
    </source>
</evidence>
<dbReference type="InterPro" id="IPR051400">
    <property type="entry name" value="HAD-like_hydrolase"/>
</dbReference>
<keyword evidence="2" id="KW-0479">Metal-binding</keyword>
<sequence length="246" mass="28083">MYETCIFDLYGTLIDIHTEEEKEEIWECLSLFLGYQGAVYTSKELHDLYCKIVKELQMPGKSLRQDSHEAFPEIQIEEVFARCYQEKGIVPGSDLVIHTAQFFRAMSTEYIRLYEGTKEMLQSLRKEGKKLYLLSNAQKIFAEPEMKALGIYDCFDGILISSEAGIKKPEAGFFQMLLDRYSISKDTAVMIGNDGICDIAGAKKAGFDTVYIHSNLSPEEDNPKADMTLKMVDMKALENYLLDRKV</sequence>
<evidence type="ECO:0000256" key="1">
    <source>
        <dbReference type="ARBA" id="ARBA00001946"/>
    </source>
</evidence>
<keyword evidence="3 5" id="KW-0378">Hydrolase</keyword>
<evidence type="ECO:0000256" key="2">
    <source>
        <dbReference type="ARBA" id="ARBA00022723"/>
    </source>
</evidence>
<reference evidence="5 6" key="1">
    <citation type="journal article" date="2020" name="New Microbes New Infect">
        <title>Sellimonas caecigallum sp. nov., description and genome sequence of a new member of the Sellimonas genus isolated from the cecum of feral chicken.</title>
        <authorList>
            <person name="Wongkuna S."/>
            <person name="Ghimire S."/>
            <person name="Antony L."/>
            <person name="Chankhamhaengdecha S."/>
            <person name="Janvilisri T."/>
            <person name="Scaria J."/>
        </authorList>
    </citation>
    <scope>NUCLEOTIDE SEQUENCE [LARGE SCALE GENOMIC DNA]</scope>
    <source>
        <strain evidence="5 6">SW451</strain>
    </source>
</reference>
<organism evidence="5 6">
    <name type="scientific">Sellimonas caecigallum</name>
    <dbReference type="NCBI Taxonomy" id="2592333"/>
    <lineage>
        <taxon>Bacteria</taxon>
        <taxon>Bacillati</taxon>
        <taxon>Bacillota</taxon>
        <taxon>Clostridia</taxon>
        <taxon>Lachnospirales</taxon>
        <taxon>Lachnospiraceae</taxon>
        <taxon>Sellimonas</taxon>
    </lineage>
</organism>
<comment type="cofactor">
    <cofactor evidence="1">
        <name>Mg(2+)</name>
        <dbReference type="ChEBI" id="CHEBI:18420"/>
    </cofactor>
</comment>
<dbReference type="Gene3D" id="1.10.150.520">
    <property type="match status" value="1"/>
</dbReference>
<accession>A0ABS7L9D9</accession>
<evidence type="ECO:0000313" key="6">
    <source>
        <dbReference type="Proteomes" id="UP000779049"/>
    </source>
</evidence>
<gene>
    <name evidence="5" type="ORF">FLB61_10970</name>
</gene>
<dbReference type="SFLD" id="SFLDS00003">
    <property type="entry name" value="Haloacid_Dehalogenase"/>
    <property type="match status" value="1"/>
</dbReference>
<dbReference type="Proteomes" id="UP000779049">
    <property type="component" value="Unassembled WGS sequence"/>
</dbReference>
<dbReference type="PRINTS" id="PR00413">
    <property type="entry name" value="HADHALOGNASE"/>
</dbReference>
<keyword evidence="6" id="KW-1185">Reference proteome</keyword>
<dbReference type="EMBL" id="VIRV01000019">
    <property type="protein sequence ID" value="MBY0759597.1"/>
    <property type="molecule type" value="Genomic_DNA"/>
</dbReference>
<dbReference type="InterPro" id="IPR036412">
    <property type="entry name" value="HAD-like_sf"/>
</dbReference>
<dbReference type="RefSeq" id="WP_221920167.1">
    <property type="nucleotide sequence ID" value="NZ_CP173660.1"/>
</dbReference>
<dbReference type="Pfam" id="PF00702">
    <property type="entry name" value="Hydrolase"/>
    <property type="match status" value="1"/>
</dbReference>
<dbReference type="GO" id="GO:0016787">
    <property type="term" value="F:hydrolase activity"/>
    <property type="evidence" value="ECO:0007669"/>
    <property type="project" value="UniProtKB-KW"/>
</dbReference>
<dbReference type="PANTHER" id="PTHR46470">
    <property type="entry name" value="N-ACYLNEURAMINATE-9-PHOSPHATASE"/>
    <property type="match status" value="1"/>
</dbReference>
<dbReference type="PANTHER" id="PTHR46470:SF2">
    <property type="entry name" value="GLYCERALDEHYDE 3-PHOSPHATE PHOSPHATASE"/>
    <property type="match status" value="1"/>
</dbReference>
<dbReference type="SFLD" id="SFLDG01129">
    <property type="entry name" value="C1.5:_HAD__Beta-PGM__Phosphata"/>
    <property type="match status" value="1"/>
</dbReference>
<proteinExistence type="predicted"/>
<keyword evidence="4" id="KW-0460">Magnesium</keyword>
<protein>
    <submittedName>
        <fullName evidence="5">HAD family hydrolase</fullName>
    </submittedName>
</protein>
<dbReference type="NCBIfam" id="TIGR01509">
    <property type="entry name" value="HAD-SF-IA-v3"/>
    <property type="match status" value="1"/>
</dbReference>
<evidence type="ECO:0000256" key="4">
    <source>
        <dbReference type="ARBA" id="ARBA00022842"/>
    </source>
</evidence>
<dbReference type="SUPFAM" id="SSF56784">
    <property type="entry name" value="HAD-like"/>
    <property type="match status" value="1"/>
</dbReference>
<dbReference type="NCBIfam" id="TIGR01549">
    <property type="entry name" value="HAD-SF-IA-v1"/>
    <property type="match status" value="1"/>
</dbReference>
<name>A0ABS7L9D9_9FIRM</name>